<evidence type="ECO:0000313" key="1">
    <source>
        <dbReference type="Ensembl" id="ENSUAMP00000004898.1"/>
    </source>
</evidence>
<name>A0A452QIH8_URSAM</name>
<reference evidence="2" key="1">
    <citation type="submission" date="2016-06" db="EMBL/GenBank/DDBJ databases">
        <title>De novo assembly and RNA-Seq shows season-dependent expression and editing in black bear kidneys.</title>
        <authorList>
            <person name="Korstanje R."/>
            <person name="Srivastava A."/>
            <person name="Sarsani V.K."/>
            <person name="Sheehan S.M."/>
            <person name="Seger R.L."/>
            <person name="Barter M.E."/>
            <person name="Lindqvist C."/>
            <person name="Brody L.C."/>
            <person name="Mullikin J.C."/>
        </authorList>
    </citation>
    <scope>NUCLEOTIDE SEQUENCE [LARGE SCALE GENOMIC DNA]</scope>
</reference>
<accession>A0A452QIH8</accession>
<sequence length="102" mass="10996">MDSLLLLSPWVFFSSLPSLLTSTILCSFLPSTVTASLRCMLWLRFDLSGGNRKCVQRGEGALYAFLKALSWCCSFLPPSGANLNCWAVSPASGGSPKAKFQA</sequence>
<organism evidence="1 2">
    <name type="scientific">Ursus americanus</name>
    <name type="common">American black bear</name>
    <name type="synonym">Euarctos americanus</name>
    <dbReference type="NCBI Taxonomy" id="9643"/>
    <lineage>
        <taxon>Eukaryota</taxon>
        <taxon>Metazoa</taxon>
        <taxon>Chordata</taxon>
        <taxon>Craniata</taxon>
        <taxon>Vertebrata</taxon>
        <taxon>Euteleostomi</taxon>
        <taxon>Mammalia</taxon>
        <taxon>Eutheria</taxon>
        <taxon>Laurasiatheria</taxon>
        <taxon>Carnivora</taxon>
        <taxon>Caniformia</taxon>
        <taxon>Ursidae</taxon>
        <taxon>Ursus</taxon>
    </lineage>
</organism>
<dbReference type="Ensembl" id="ENSUAMT00000005578.1">
    <property type="protein sequence ID" value="ENSUAMP00000004898.1"/>
    <property type="gene ID" value="ENSUAMG00000004441.1"/>
</dbReference>
<reference evidence="1" key="3">
    <citation type="submission" date="2025-09" db="UniProtKB">
        <authorList>
            <consortium name="Ensembl"/>
        </authorList>
    </citation>
    <scope>IDENTIFICATION</scope>
</reference>
<protein>
    <submittedName>
        <fullName evidence="1">Uncharacterized protein</fullName>
    </submittedName>
</protein>
<dbReference type="Proteomes" id="UP000291022">
    <property type="component" value="Unassembled WGS sequence"/>
</dbReference>
<proteinExistence type="predicted"/>
<evidence type="ECO:0000313" key="2">
    <source>
        <dbReference type="Proteomes" id="UP000291022"/>
    </source>
</evidence>
<dbReference type="AlphaFoldDB" id="A0A452QIH8"/>
<reference evidence="1" key="2">
    <citation type="submission" date="2025-08" db="UniProtKB">
        <authorList>
            <consortium name="Ensembl"/>
        </authorList>
    </citation>
    <scope>IDENTIFICATION</scope>
</reference>
<keyword evidence="2" id="KW-1185">Reference proteome</keyword>